<proteinExistence type="predicted"/>
<feature type="transmembrane region" description="Helical" evidence="1">
    <location>
        <begin position="51"/>
        <end position="74"/>
    </location>
</feature>
<dbReference type="AlphaFoldDB" id="A0AAU1ZZ11"/>
<keyword evidence="1" id="KW-0472">Membrane</keyword>
<organism evidence="2">
    <name type="scientific">Streptomyces sp. NBC_00093</name>
    <dbReference type="NCBI Taxonomy" id="2975649"/>
    <lineage>
        <taxon>Bacteria</taxon>
        <taxon>Bacillati</taxon>
        <taxon>Actinomycetota</taxon>
        <taxon>Actinomycetes</taxon>
        <taxon>Kitasatosporales</taxon>
        <taxon>Streptomycetaceae</taxon>
        <taxon>Streptomyces</taxon>
    </lineage>
</organism>
<evidence type="ECO:0000256" key="1">
    <source>
        <dbReference type="SAM" id="Phobius"/>
    </source>
</evidence>
<name>A0AAU1ZZ11_9ACTN</name>
<accession>A0AAU1ZZ11</accession>
<evidence type="ECO:0000313" key="2">
    <source>
        <dbReference type="EMBL" id="WTT16825.1"/>
    </source>
</evidence>
<feature type="transmembrane region" description="Helical" evidence="1">
    <location>
        <begin position="24"/>
        <end position="45"/>
    </location>
</feature>
<protein>
    <submittedName>
        <fullName evidence="2">Uncharacterized protein</fullName>
    </submittedName>
</protein>
<reference evidence="2" key="1">
    <citation type="submission" date="2022-10" db="EMBL/GenBank/DDBJ databases">
        <title>The complete genomes of actinobacterial strains from the NBC collection.</title>
        <authorList>
            <person name="Joergensen T.S."/>
            <person name="Alvarez Arevalo M."/>
            <person name="Sterndorff E.B."/>
            <person name="Faurdal D."/>
            <person name="Vuksanovic O."/>
            <person name="Mourched A.-S."/>
            <person name="Charusanti P."/>
            <person name="Shaw S."/>
            <person name="Blin K."/>
            <person name="Weber T."/>
        </authorList>
    </citation>
    <scope>NUCLEOTIDE SEQUENCE</scope>
    <source>
        <strain evidence="2">NBC_00093</strain>
    </source>
</reference>
<sequence>MNPTDYSVAWEHSVTRRAWTAHMVMNFVGFFGWIAAWVGLLYVLIVFLSPGFVFLFVLPLGYCFYRAVAQLRYFSPAFRMRRILRAYPWQVLRDVSHGLSNHPNVSDKHHGWFEFPNPAHPDQQLPLVFSQHIRTEWWHRRMAPRAKLQLKSQIGVIWFAGDPRFIGLIATSARDQSVPRRMHVLEQRTGLQDGQSLMDWGVTPEDIERGRRVGIYPARS</sequence>
<dbReference type="EMBL" id="CP108222">
    <property type="protein sequence ID" value="WTT16825.1"/>
    <property type="molecule type" value="Genomic_DNA"/>
</dbReference>
<keyword evidence="1" id="KW-0812">Transmembrane</keyword>
<keyword evidence="1" id="KW-1133">Transmembrane helix</keyword>
<gene>
    <name evidence="2" type="ORF">OHA22_15465</name>
</gene>